<dbReference type="RefSeq" id="WP_145059014.1">
    <property type="nucleotide sequence ID" value="NZ_CP036263.1"/>
</dbReference>
<dbReference type="AlphaFoldDB" id="A0A517MT93"/>
<dbReference type="InterPro" id="IPR007367">
    <property type="entry name" value="DUF433"/>
</dbReference>
<evidence type="ECO:0000313" key="2">
    <source>
        <dbReference type="EMBL" id="QDS98098.1"/>
    </source>
</evidence>
<dbReference type="Gene3D" id="1.10.10.10">
    <property type="entry name" value="Winged helix-like DNA-binding domain superfamily/Winged helix DNA-binding domain"/>
    <property type="match status" value="1"/>
</dbReference>
<dbReference type="SUPFAM" id="SSF46689">
    <property type="entry name" value="Homeodomain-like"/>
    <property type="match status" value="1"/>
</dbReference>
<reference evidence="2 3" key="1">
    <citation type="submission" date="2019-02" db="EMBL/GenBank/DDBJ databases">
        <title>Deep-cultivation of Planctomycetes and their phenomic and genomic characterization uncovers novel biology.</title>
        <authorList>
            <person name="Wiegand S."/>
            <person name="Jogler M."/>
            <person name="Boedeker C."/>
            <person name="Pinto D."/>
            <person name="Vollmers J."/>
            <person name="Rivas-Marin E."/>
            <person name="Kohn T."/>
            <person name="Peeters S.H."/>
            <person name="Heuer A."/>
            <person name="Rast P."/>
            <person name="Oberbeckmann S."/>
            <person name="Bunk B."/>
            <person name="Jeske O."/>
            <person name="Meyerdierks A."/>
            <person name="Storesund J.E."/>
            <person name="Kallscheuer N."/>
            <person name="Luecker S."/>
            <person name="Lage O.M."/>
            <person name="Pohl T."/>
            <person name="Merkel B.J."/>
            <person name="Hornburger P."/>
            <person name="Mueller R.-W."/>
            <person name="Bruemmer F."/>
            <person name="Labrenz M."/>
            <person name="Spormann A.M."/>
            <person name="Op den Camp H."/>
            <person name="Overmann J."/>
            <person name="Amann R."/>
            <person name="Jetten M.S.M."/>
            <person name="Mascher T."/>
            <person name="Medema M.H."/>
            <person name="Devos D.P."/>
            <person name="Kaster A.-K."/>
            <person name="Ovreas L."/>
            <person name="Rohde M."/>
            <person name="Galperin M.Y."/>
            <person name="Jogler C."/>
        </authorList>
    </citation>
    <scope>NUCLEOTIDE SEQUENCE [LARGE SCALE GENOMIC DNA]</scope>
    <source>
        <strain evidence="2 3">HG15A2</strain>
    </source>
</reference>
<sequence length="132" mass="15004">MSTPTIDQTNADFPPELPIEAARPPLRVMAGGKVVIGNSRVRLASVIREYRQGSTAEEILEAYEALQLPDIYGTISYYLRHRDSVDQYLERLHQEEEATRAEWEASHPKTPTREELLKRLEEKRQADAAAGK</sequence>
<dbReference type="Pfam" id="PF04255">
    <property type="entry name" value="DUF433"/>
    <property type="match status" value="1"/>
</dbReference>
<accession>A0A517MT93</accession>
<evidence type="ECO:0000313" key="3">
    <source>
        <dbReference type="Proteomes" id="UP000319852"/>
    </source>
</evidence>
<dbReference type="Proteomes" id="UP000319852">
    <property type="component" value="Chromosome"/>
</dbReference>
<dbReference type="InterPro" id="IPR036388">
    <property type="entry name" value="WH-like_DNA-bd_sf"/>
</dbReference>
<keyword evidence="3" id="KW-1185">Reference proteome</keyword>
<dbReference type="InterPro" id="IPR009057">
    <property type="entry name" value="Homeodomain-like_sf"/>
</dbReference>
<protein>
    <recommendedName>
        <fullName evidence="4">DUF433 domain-containing protein</fullName>
    </recommendedName>
</protein>
<dbReference type="OrthoDB" id="292210at2"/>
<dbReference type="KEGG" id="amob:HG15A2_13700"/>
<gene>
    <name evidence="2" type="ORF">HG15A2_13700</name>
</gene>
<organism evidence="2 3">
    <name type="scientific">Adhaeretor mobilis</name>
    <dbReference type="NCBI Taxonomy" id="1930276"/>
    <lineage>
        <taxon>Bacteria</taxon>
        <taxon>Pseudomonadati</taxon>
        <taxon>Planctomycetota</taxon>
        <taxon>Planctomycetia</taxon>
        <taxon>Pirellulales</taxon>
        <taxon>Lacipirellulaceae</taxon>
        <taxon>Adhaeretor</taxon>
    </lineage>
</organism>
<name>A0A517MT93_9BACT</name>
<feature type="region of interest" description="Disordered" evidence="1">
    <location>
        <begin position="97"/>
        <end position="132"/>
    </location>
</feature>
<evidence type="ECO:0008006" key="4">
    <source>
        <dbReference type="Google" id="ProtNLM"/>
    </source>
</evidence>
<evidence type="ECO:0000256" key="1">
    <source>
        <dbReference type="SAM" id="MobiDB-lite"/>
    </source>
</evidence>
<feature type="compositionally biased region" description="Basic and acidic residues" evidence="1">
    <location>
        <begin position="97"/>
        <end position="126"/>
    </location>
</feature>
<proteinExistence type="predicted"/>
<dbReference type="EMBL" id="CP036263">
    <property type="protein sequence ID" value="QDS98098.1"/>
    <property type="molecule type" value="Genomic_DNA"/>
</dbReference>